<dbReference type="EMBL" id="CAJVPV010045807">
    <property type="protein sequence ID" value="CAG8769834.1"/>
    <property type="molecule type" value="Genomic_DNA"/>
</dbReference>
<reference evidence="1" key="1">
    <citation type="submission" date="2021-06" db="EMBL/GenBank/DDBJ databases">
        <authorList>
            <person name="Kallberg Y."/>
            <person name="Tangrot J."/>
            <person name="Rosling A."/>
        </authorList>
    </citation>
    <scope>NUCLEOTIDE SEQUENCE</scope>
    <source>
        <strain evidence="1">CL551</strain>
    </source>
</reference>
<organism evidence="1 2">
    <name type="scientific">Acaulospora morrowiae</name>
    <dbReference type="NCBI Taxonomy" id="94023"/>
    <lineage>
        <taxon>Eukaryota</taxon>
        <taxon>Fungi</taxon>
        <taxon>Fungi incertae sedis</taxon>
        <taxon>Mucoromycota</taxon>
        <taxon>Glomeromycotina</taxon>
        <taxon>Glomeromycetes</taxon>
        <taxon>Diversisporales</taxon>
        <taxon>Acaulosporaceae</taxon>
        <taxon>Acaulospora</taxon>
    </lineage>
</organism>
<keyword evidence="2" id="KW-1185">Reference proteome</keyword>
<name>A0A9N9NTG3_9GLOM</name>
<gene>
    <name evidence="1" type="ORF">AMORRO_LOCUS16515</name>
</gene>
<dbReference type="Proteomes" id="UP000789342">
    <property type="component" value="Unassembled WGS sequence"/>
</dbReference>
<evidence type="ECO:0000313" key="1">
    <source>
        <dbReference type="EMBL" id="CAG8769834.1"/>
    </source>
</evidence>
<dbReference type="OrthoDB" id="2336372at2759"/>
<protein>
    <submittedName>
        <fullName evidence="1">3104_t:CDS:1</fullName>
    </submittedName>
</protein>
<dbReference type="AlphaFoldDB" id="A0A9N9NTG3"/>
<evidence type="ECO:0000313" key="2">
    <source>
        <dbReference type="Proteomes" id="UP000789342"/>
    </source>
</evidence>
<comment type="caution">
    <text evidence="1">The sequence shown here is derived from an EMBL/GenBank/DDBJ whole genome shotgun (WGS) entry which is preliminary data.</text>
</comment>
<feature type="non-terminal residue" evidence="1">
    <location>
        <position position="95"/>
    </location>
</feature>
<sequence length="95" mass="10580">MSMHFYGYKLEILVNGLPLPESSQFTTSLNVPTTTGPSYILDGPSNKWIISDSFVCAQVPSSGLYFSVRFSSEKVSPYSPLMAFVVVDGHLDYRY</sequence>
<accession>A0A9N9NTG3</accession>
<proteinExistence type="predicted"/>